<dbReference type="InterPro" id="IPR037523">
    <property type="entry name" value="VOC_core"/>
</dbReference>
<comment type="caution">
    <text evidence="2">The sequence shown here is derived from an EMBL/GenBank/DDBJ whole genome shotgun (WGS) entry which is preliminary data.</text>
</comment>
<dbReference type="InterPro" id="IPR029068">
    <property type="entry name" value="Glyas_Bleomycin-R_OHBP_Dase"/>
</dbReference>
<dbReference type="InterPro" id="IPR058997">
    <property type="entry name" value="YycE-like_C"/>
</dbReference>
<feature type="domain" description="VOC" evidence="1">
    <location>
        <begin position="4"/>
        <end position="128"/>
    </location>
</feature>
<dbReference type="AlphaFoldDB" id="A0A0A1UMF8"/>
<dbReference type="eggNOG" id="ENOG502S8G7">
    <property type="taxonomic scope" value="Eukaryota"/>
</dbReference>
<dbReference type="OrthoDB" id="2338662at2759"/>
<dbReference type="Pfam" id="PF22659">
    <property type="entry name" value="YycE-like_C"/>
    <property type="match status" value="1"/>
</dbReference>
<dbReference type="EMBL" id="JELW01000090">
    <property type="protein sequence ID" value="EXU95261.1"/>
    <property type="molecule type" value="Genomic_DNA"/>
</dbReference>
<dbReference type="PROSITE" id="PS51819">
    <property type="entry name" value="VOC"/>
    <property type="match status" value="1"/>
</dbReference>
<proteinExistence type="predicted"/>
<keyword evidence="2" id="KW-0223">Dioxygenase</keyword>
<dbReference type="HOGENOM" id="CLU_107214_1_0_1"/>
<evidence type="ECO:0000259" key="1">
    <source>
        <dbReference type="PROSITE" id="PS51819"/>
    </source>
</evidence>
<dbReference type="Gene3D" id="3.10.180.10">
    <property type="entry name" value="2,3-Dihydroxybiphenyl 1,2-Dioxygenase, domain 1"/>
    <property type="match status" value="1"/>
</dbReference>
<keyword evidence="2" id="KW-0560">Oxidoreductase</keyword>
<organism evidence="2 3">
    <name type="scientific">Metarhizium robertsii</name>
    <dbReference type="NCBI Taxonomy" id="568076"/>
    <lineage>
        <taxon>Eukaryota</taxon>
        <taxon>Fungi</taxon>
        <taxon>Dikarya</taxon>
        <taxon>Ascomycota</taxon>
        <taxon>Pezizomycotina</taxon>
        <taxon>Sordariomycetes</taxon>
        <taxon>Hypocreomycetidae</taxon>
        <taxon>Hypocreales</taxon>
        <taxon>Clavicipitaceae</taxon>
        <taxon>Metarhizium</taxon>
    </lineage>
</organism>
<sequence>MALAAAHLRVARPTDNMDALLPFYRDGLGFEVLLRFRDHEGFDGVVLGHGGAAYHLEFTSKTGHAAGRAPTRDNLLVFYLPDSEAHGAAVSSMERSGFSPVASFNPYWDRCGTTFEDADGYRVVLARVAAPI</sequence>
<dbReference type="InterPro" id="IPR058998">
    <property type="entry name" value="YycE-like_N"/>
</dbReference>
<dbReference type="CDD" id="cd06587">
    <property type="entry name" value="VOC"/>
    <property type="match status" value="1"/>
</dbReference>
<protein>
    <submittedName>
        <fullName evidence="2">Glyoxalase/bleomycin resistance protein/dioxygenase superfamily protein</fullName>
    </submittedName>
</protein>
<evidence type="ECO:0000313" key="3">
    <source>
        <dbReference type="Proteomes" id="UP000030151"/>
    </source>
</evidence>
<name>A0A0A1UMF8_9HYPO</name>
<evidence type="ECO:0000313" key="2">
    <source>
        <dbReference type="EMBL" id="EXU95261.1"/>
    </source>
</evidence>
<accession>A0A0A1UMF8</accession>
<reference evidence="2 3" key="1">
    <citation type="submission" date="2014-02" db="EMBL/GenBank/DDBJ databases">
        <title>The genome sequence of the entomopathogenic fungus Metarhizium robertsii ARSEF 2575.</title>
        <authorList>
            <person name="Giuliano Garisto Donzelli B."/>
            <person name="Roe B.A."/>
            <person name="Macmil S.L."/>
            <person name="Krasnoff S.B."/>
            <person name="Gibson D.M."/>
        </authorList>
    </citation>
    <scope>NUCLEOTIDE SEQUENCE [LARGE SCALE GENOMIC DNA]</scope>
    <source>
        <strain evidence="2 3">ARSEF 2575</strain>
    </source>
</reference>
<dbReference type="GO" id="GO:0051213">
    <property type="term" value="F:dioxygenase activity"/>
    <property type="evidence" value="ECO:0007669"/>
    <property type="project" value="UniProtKB-KW"/>
</dbReference>
<dbReference type="Proteomes" id="UP000030151">
    <property type="component" value="Unassembled WGS sequence"/>
</dbReference>
<dbReference type="SUPFAM" id="SSF54593">
    <property type="entry name" value="Glyoxalase/Bleomycin resistance protein/Dihydroxybiphenyl dioxygenase"/>
    <property type="match status" value="1"/>
</dbReference>
<dbReference type="Pfam" id="PF22658">
    <property type="entry name" value="YycE-like_N"/>
    <property type="match status" value="1"/>
</dbReference>
<gene>
    <name evidence="2" type="ORF">X797_011664</name>
</gene>